<dbReference type="OrthoDB" id="2634326at2759"/>
<keyword evidence="3" id="KW-1185">Reference proteome</keyword>
<name>A0A369JGU5_HYPMA</name>
<dbReference type="InParanoid" id="A0A369JGU5"/>
<protein>
    <submittedName>
        <fullName evidence="2">Uncharacterized protein</fullName>
    </submittedName>
</protein>
<dbReference type="AlphaFoldDB" id="A0A369JGU5"/>
<accession>A0A369JGU5</accession>
<proteinExistence type="predicted"/>
<sequence>MDHTYLPPLGSDREMRVRADGRFGDDDYLVGPQPYLPEFCHFAAIPRRPTQDADPLAIMWWFPSKSDFAYVSSNVISGLGKLDSGKLACFEQQVYNVQQRVETLRNDKDISSSRKQPVIALATSLDHAFRRLQSLPTSFSQLLFGVALMQRCYLELTGHLDYLYIYHPMMTGHQPPALSVARTIGAYVSDEVVVQEFVRAGLPVWLIKPFTYLHATRIDAVVPPLQPSVWAVLDDAIPPYPSFFTGTAMSQNKYHAFGAFARRVVGYPNPFSEVPNRSTMSTSKSSPNSTSVSGPTRSVNSSSVRASRPYPKKNPISSGIAPNVGRNKFVDLDSPLLPPPIATWSKALALVDRDRGNLKHETRPTDAGYVFPDPRLFVGVTDPTKIPRYICNWLKHRQALIF</sequence>
<comment type="caution">
    <text evidence="2">The sequence shown here is derived from an EMBL/GenBank/DDBJ whole genome shotgun (WGS) entry which is preliminary data.</text>
</comment>
<feature type="compositionally biased region" description="Low complexity" evidence="1">
    <location>
        <begin position="278"/>
        <end position="308"/>
    </location>
</feature>
<evidence type="ECO:0000313" key="3">
    <source>
        <dbReference type="Proteomes" id="UP000076154"/>
    </source>
</evidence>
<organism evidence="2 3">
    <name type="scientific">Hypsizygus marmoreus</name>
    <name type="common">White beech mushroom</name>
    <name type="synonym">Agaricus marmoreus</name>
    <dbReference type="NCBI Taxonomy" id="39966"/>
    <lineage>
        <taxon>Eukaryota</taxon>
        <taxon>Fungi</taxon>
        <taxon>Dikarya</taxon>
        <taxon>Basidiomycota</taxon>
        <taxon>Agaricomycotina</taxon>
        <taxon>Agaricomycetes</taxon>
        <taxon>Agaricomycetidae</taxon>
        <taxon>Agaricales</taxon>
        <taxon>Tricholomatineae</taxon>
        <taxon>Lyophyllaceae</taxon>
        <taxon>Hypsizygus</taxon>
    </lineage>
</organism>
<dbReference type="EMBL" id="LUEZ02000085">
    <property type="protein sequence ID" value="RDB18923.1"/>
    <property type="molecule type" value="Genomic_DNA"/>
</dbReference>
<evidence type="ECO:0000256" key="1">
    <source>
        <dbReference type="SAM" id="MobiDB-lite"/>
    </source>
</evidence>
<dbReference type="Proteomes" id="UP000076154">
    <property type="component" value="Unassembled WGS sequence"/>
</dbReference>
<reference evidence="2" key="1">
    <citation type="submission" date="2018-04" db="EMBL/GenBank/DDBJ databases">
        <title>Whole genome sequencing of Hypsizygus marmoreus.</title>
        <authorList>
            <person name="Choi I.-G."/>
            <person name="Min B."/>
            <person name="Kim J.-G."/>
            <person name="Kim S."/>
            <person name="Oh Y.-L."/>
            <person name="Kong W.-S."/>
            <person name="Park H."/>
            <person name="Jeong J."/>
            <person name="Song E.-S."/>
        </authorList>
    </citation>
    <scope>NUCLEOTIDE SEQUENCE [LARGE SCALE GENOMIC DNA]</scope>
    <source>
        <strain evidence="2">51987-8</strain>
    </source>
</reference>
<gene>
    <name evidence="2" type="ORF">Hypma_014439</name>
</gene>
<evidence type="ECO:0000313" key="2">
    <source>
        <dbReference type="EMBL" id="RDB18923.1"/>
    </source>
</evidence>
<feature type="region of interest" description="Disordered" evidence="1">
    <location>
        <begin position="273"/>
        <end position="319"/>
    </location>
</feature>